<dbReference type="SUPFAM" id="SSF52777">
    <property type="entry name" value="CoA-dependent acyltransferases"/>
    <property type="match status" value="2"/>
</dbReference>
<sequence>MGPRGILARLHSSLQALSLTTDGSCIYYLSIDEYGSQLTLSPFRSLKRFCWKGPHPQHLVNLHLVLENNAHSLEDLELDLIEFSFYSDYYARLAEDGVDDDNDLMLRFLTGHILEPPDSLFLNLSRLSLSQVEVGPGMINLFNFGVLRSLTLRKCPEWAELIGSIMGAELPLSLKILEIQDCNDAFGFLEFLILRLCLESFEGLGELYLCIHGPLCDVSILEKIAQGQPTLRRFAYCPMDCDKPDLGQDGFLDSMEKQGSLNPFGRLGLEAYGLTCDPRFILVHIRPTRGVMENSYLHPVVVGSSLGRSKDFNADSSVKTTHDDTWASLPFGLRYEFSPLAKWAFGRQGLASLELIVFGDFAHDSRNGWYNFMLCRSSDGPRNFRCLAKESYEWRAVVEEYRSLLESCPRRRASKAGRPDTTGSASRPAGGDLLNWNRKVDFQGPAEQYSTARSHLGIFTNVCVTATLASVIARHPILSAIPIDTVTTARFVRLPIIHLERVVTFVEKPGYTPGQSRDPTLDEFLEKQHNLPFQQDNSLVPFWRINVLTNPEDTSWFTLCLCFHHSLLDTQSAVITHEDLECALSSPQIGPVPDSIEPSQQDLLPSLESMVTLPTTADFVSRQQNIGEPPGYWWSGKQQTLPVRTRFSSVWIAEKCIHNWKGRCREQGVTLTSGLMSLIAVAFSRLLPQEYTTIQGDCAVSLRRFLPADIGQRSAGCYVGSFSEVYSRNTLSLWKDAKRTKNTIDETLRKKGVDMPVAYLKHVPNLIQWLAEKMGKKRWAAWELSNVGGLSPSPDLKLQDGLIQSVMFSQSASASSGAVKVSAASGRDGRLGLGFTWQDGIVDDELVHELIKSVVEMIGEA</sequence>
<comment type="caution">
    <text evidence="2">The sequence shown here is derived from an EMBL/GenBank/DDBJ whole genome shotgun (WGS) entry which is preliminary data.</text>
</comment>
<dbReference type="OrthoDB" id="2150604at2759"/>
<name>A0A8H4KWP2_9HYPO</name>
<proteinExistence type="predicted"/>
<accession>A0A8H4KWP2</accession>
<evidence type="ECO:0000313" key="3">
    <source>
        <dbReference type="Proteomes" id="UP000554235"/>
    </source>
</evidence>
<evidence type="ECO:0000256" key="1">
    <source>
        <dbReference type="SAM" id="MobiDB-lite"/>
    </source>
</evidence>
<dbReference type="Proteomes" id="UP000554235">
    <property type="component" value="Unassembled WGS sequence"/>
</dbReference>
<dbReference type="EMBL" id="JAADYS010002401">
    <property type="protein sequence ID" value="KAF4458632.1"/>
    <property type="molecule type" value="Genomic_DNA"/>
</dbReference>
<feature type="region of interest" description="Disordered" evidence="1">
    <location>
        <begin position="412"/>
        <end position="432"/>
    </location>
</feature>
<organism evidence="2 3">
    <name type="scientific">Fusarium albosuccineum</name>
    <dbReference type="NCBI Taxonomy" id="1237068"/>
    <lineage>
        <taxon>Eukaryota</taxon>
        <taxon>Fungi</taxon>
        <taxon>Dikarya</taxon>
        <taxon>Ascomycota</taxon>
        <taxon>Pezizomycotina</taxon>
        <taxon>Sordariomycetes</taxon>
        <taxon>Hypocreomycetidae</taxon>
        <taxon>Hypocreales</taxon>
        <taxon>Nectriaceae</taxon>
        <taxon>Fusarium</taxon>
        <taxon>Fusarium decemcellulare species complex</taxon>
    </lineage>
</organism>
<dbReference type="GO" id="GO:0008080">
    <property type="term" value="F:N-acetyltransferase activity"/>
    <property type="evidence" value="ECO:0007669"/>
    <property type="project" value="TreeGrafter"/>
</dbReference>
<dbReference type="PANTHER" id="PTHR28037">
    <property type="entry name" value="ALCOHOL O-ACETYLTRANSFERASE 1-RELATED"/>
    <property type="match status" value="1"/>
</dbReference>
<dbReference type="AlphaFoldDB" id="A0A8H4KWP2"/>
<protein>
    <submittedName>
        <fullName evidence="2">Alcohol acetyltransferase</fullName>
    </submittedName>
</protein>
<dbReference type="InterPro" id="IPR052058">
    <property type="entry name" value="Alcohol_O-acetyltransferase"/>
</dbReference>
<evidence type="ECO:0000313" key="2">
    <source>
        <dbReference type="EMBL" id="KAF4458632.1"/>
    </source>
</evidence>
<dbReference type="Gene3D" id="3.30.559.10">
    <property type="entry name" value="Chloramphenicol acetyltransferase-like domain"/>
    <property type="match status" value="1"/>
</dbReference>
<dbReference type="InterPro" id="IPR023213">
    <property type="entry name" value="CAT-like_dom_sf"/>
</dbReference>
<keyword evidence="2" id="KW-0808">Transferase</keyword>
<gene>
    <name evidence="2" type="ORF">FALBO_14629</name>
</gene>
<reference evidence="2 3" key="1">
    <citation type="submission" date="2020-01" db="EMBL/GenBank/DDBJ databases">
        <title>Identification and distribution of gene clusters putatively required for synthesis of sphingolipid metabolism inhibitors in phylogenetically diverse species of the filamentous fungus Fusarium.</title>
        <authorList>
            <person name="Kim H.-S."/>
            <person name="Busman M."/>
            <person name="Brown D.W."/>
            <person name="Divon H."/>
            <person name="Uhlig S."/>
            <person name="Proctor R.H."/>
        </authorList>
    </citation>
    <scope>NUCLEOTIDE SEQUENCE [LARGE SCALE GENOMIC DNA]</scope>
    <source>
        <strain evidence="2 3">NRRL 20459</strain>
    </source>
</reference>
<keyword evidence="3" id="KW-1185">Reference proteome</keyword>
<dbReference type="PANTHER" id="PTHR28037:SF1">
    <property type="entry name" value="ALCOHOL O-ACETYLTRANSFERASE 1-RELATED"/>
    <property type="match status" value="1"/>
</dbReference>